<accession>A0A432YB71</accession>
<gene>
    <name evidence="2" type="ORF">CWE25_00905</name>
</gene>
<dbReference type="PANTHER" id="PTHR33608">
    <property type="entry name" value="BLL2464 PROTEIN"/>
    <property type="match status" value="1"/>
</dbReference>
<proteinExistence type="predicted"/>
<dbReference type="AlphaFoldDB" id="A0A432YB71"/>
<reference evidence="3" key="1">
    <citation type="journal article" date="2018" name="Front. Microbiol.">
        <title>Genome-Based Analysis Reveals the Taxonomy and Diversity of the Family Idiomarinaceae.</title>
        <authorList>
            <person name="Liu Y."/>
            <person name="Lai Q."/>
            <person name="Shao Z."/>
        </authorList>
    </citation>
    <scope>NUCLEOTIDE SEQUENCE [LARGE SCALE GENOMIC DNA]</scope>
    <source>
        <strain evidence="3">F23</strain>
    </source>
</reference>
<keyword evidence="3" id="KW-1185">Reference proteome</keyword>
<comment type="caution">
    <text evidence="2">The sequence shown here is derived from an EMBL/GenBank/DDBJ whole genome shotgun (WGS) entry which is preliminary data.</text>
</comment>
<organism evidence="2 3">
    <name type="scientific">Idiomarina fontislapidosi</name>
    <dbReference type="NCBI Taxonomy" id="263723"/>
    <lineage>
        <taxon>Bacteria</taxon>
        <taxon>Pseudomonadati</taxon>
        <taxon>Pseudomonadota</taxon>
        <taxon>Gammaproteobacteria</taxon>
        <taxon>Alteromonadales</taxon>
        <taxon>Idiomarinaceae</taxon>
        <taxon>Idiomarina</taxon>
    </lineage>
</organism>
<evidence type="ECO:0000259" key="1">
    <source>
        <dbReference type="Pfam" id="PF01882"/>
    </source>
</evidence>
<protein>
    <submittedName>
        <fullName evidence="2">DUF58 domain-containing protein</fullName>
    </submittedName>
</protein>
<dbReference type="PANTHER" id="PTHR33608:SF12">
    <property type="entry name" value="DUF58 DOMAIN-CONTAINING PROTEIN"/>
    <property type="match status" value="1"/>
</dbReference>
<dbReference type="InterPro" id="IPR002881">
    <property type="entry name" value="DUF58"/>
</dbReference>
<dbReference type="Pfam" id="PF01882">
    <property type="entry name" value="DUF58"/>
    <property type="match status" value="1"/>
</dbReference>
<feature type="domain" description="DUF58" evidence="1">
    <location>
        <begin position="66"/>
        <end position="289"/>
    </location>
</feature>
<dbReference type="RefSeq" id="WP_110572248.1">
    <property type="nucleotide sequence ID" value="NZ_PIPV01000001.1"/>
</dbReference>
<dbReference type="Proteomes" id="UP000287330">
    <property type="component" value="Unassembled WGS sequence"/>
</dbReference>
<evidence type="ECO:0000313" key="3">
    <source>
        <dbReference type="Proteomes" id="UP000287330"/>
    </source>
</evidence>
<evidence type="ECO:0000313" key="2">
    <source>
        <dbReference type="EMBL" id="RUO58187.1"/>
    </source>
</evidence>
<name>A0A432YB71_9GAMM</name>
<dbReference type="EMBL" id="PIPV01000001">
    <property type="protein sequence ID" value="RUO58187.1"/>
    <property type="molecule type" value="Genomic_DNA"/>
</dbReference>
<dbReference type="OrthoDB" id="9776116at2"/>
<sequence>MMMQSLTTEQWLERLHTDGLRPSMQELMYYRTKLPAFARHQRQLPASSQSGALLSKTRGRGMEFDEVRHYQPGDDVRSIDWRVTARTGKAHTKLYREEKDRPVYIVVDLALTQLFGSQLLFKSVQACHLASALAWQTLQRGDKVGGIISNGWLQKEYKPSLQHKSVMHFLRGLLEIHQDSFVRWQQQSAPHVAPLSDSIEHLTHLVKPGSLINLISDFEHLDNSSLEQLARLNTRSSVRTFKLYDPMEQTLPEGYSSQPLSVHDGERQAMVNLNNVRQRRDYQQQATNELTRLSERFKHYRLPMTLVSSAVALEQQWPELR</sequence>